<sequence>MKLPKILKYYSSFRSQHRKFSSTLLNRNLKRETFLEKISAGPGLQEFLNVKPSNALTRQSEVNEVFIPYLSVDNYNGQGRKVYFEVYGCQMNTNDTEVVWSILQTHGYDKCKDIKDADVIMVITCAIRERAEIKIWNRLQHLKALKNKRSIKRGPLQISILGCMAERLKQYVLEKEKCVDVVAGPDSYKDLPRLLALTRHYEHSAVNVLLSLDETYADVMPVRLNSESPTAFISIMRGCDNMCSYCIVPFTRGRERSRPLESIVNEVKVLANQGVQEVTLLGQNVNSYRDLSKDTVKKSTTVPGFKTVYKNKVNGLSFALLLQQVAETVPNMRIRFTSPHPKDFSEDVLRVIRDYPNICKNIHLPAQSGNNSVLERMRRGYTREAYLKLVDVIREFLPHVGLSSDFICGFCGETEAEFNDTVTLIEKVRYNMAYLFAYSMREKTSAYRNYKDDVPQLTKMERLQRMVEAFRKSAEELHKEFIGERELILIEGKSKRSDNYVFGRNEANIKVIVPLKNILINQSSIQQLEEIKIGDFVAVHVTESNSQVLKAEPLYKTSIQDFYSDK</sequence>
<dbReference type="FunFam" id="3.80.30.20:FF:000003">
    <property type="entry name" value="CDK5 regulatory subunit-associated protein 1"/>
    <property type="match status" value="1"/>
</dbReference>
<dbReference type="InterPro" id="IPR038135">
    <property type="entry name" value="Methylthiotransferase_N_sf"/>
</dbReference>
<feature type="domain" description="TRAM" evidence="10">
    <location>
        <begin position="479"/>
        <end position="555"/>
    </location>
</feature>
<evidence type="ECO:0000256" key="4">
    <source>
        <dbReference type="ARBA" id="ARBA00022691"/>
    </source>
</evidence>
<dbReference type="GO" id="GO:0060255">
    <property type="term" value="P:regulation of macromolecule metabolic process"/>
    <property type="evidence" value="ECO:0007669"/>
    <property type="project" value="UniProtKB-ARBA"/>
</dbReference>
<dbReference type="InterPro" id="IPR058240">
    <property type="entry name" value="rSAM_sf"/>
</dbReference>
<dbReference type="SMART" id="SM00729">
    <property type="entry name" value="Elp3"/>
    <property type="match status" value="1"/>
</dbReference>
<dbReference type="InterPro" id="IPR013848">
    <property type="entry name" value="Methylthiotransferase_N"/>
</dbReference>
<dbReference type="SFLD" id="SFLDG01082">
    <property type="entry name" value="B12-binding_domain_containing"/>
    <property type="match status" value="1"/>
</dbReference>
<evidence type="ECO:0000259" key="11">
    <source>
        <dbReference type="PROSITE" id="PS51449"/>
    </source>
</evidence>
<dbReference type="PANTHER" id="PTHR43020">
    <property type="entry name" value="CDK5 REGULATORY SUBUNIT-ASSOCIATED PROTEIN 1"/>
    <property type="match status" value="1"/>
</dbReference>
<dbReference type="InterPro" id="IPR006463">
    <property type="entry name" value="MiaB_methiolase"/>
</dbReference>
<evidence type="ECO:0000256" key="1">
    <source>
        <dbReference type="ARBA" id="ARBA00001966"/>
    </source>
</evidence>
<dbReference type="InterPro" id="IPR006638">
    <property type="entry name" value="Elp3/MiaA/NifB-like_rSAM"/>
</dbReference>
<protein>
    <recommendedName>
        <fullName evidence="9">CDK5RAP1-like protein</fullName>
    </recommendedName>
</protein>
<evidence type="ECO:0000256" key="7">
    <source>
        <dbReference type="ARBA" id="ARBA00023014"/>
    </source>
</evidence>
<dbReference type="GO" id="GO:0005829">
    <property type="term" value="C:cytosol"/>
    <property type="evidence" value="ECO:0007669"/>
    <property type="project" value="TreeGrafter"/>
</dbReference>
<dbReference type="PROSITE" id="PS01278">
    <property type="entry name" value="MTTASE_RADICAL"/>
    <property type="match status" value="1"/>
</dbReference>
<reference evidence="13" key="2">
    <citation type="submission" date="2020-05" db="UniProtKB">
        <authorList>
            <consortium name="EnsemblMetazoa"/>
        </authorList>
    </citation>
    <scope>IDENTIFICATION</scope>
    <source>
        <strain evidence="13">IAEA</strain>
    </source>
</reference>
<dbReference type="SFLD" id="SFLDF00413">
    <property type="entry name" value="CDK5RAP1"/>
    <property type="match status" value="1"/>
</dbReference>
<feature type="domain" description="Radical SAM core" evidence="12">
    <location>
        <begin position="225"/>
        <end position="476"/>
    </location>
</feature>
<dbReference type="NCBIfam" id="TIGR01574">
    <property type="entry name" value="miaB-methiolase"/>
    <property type="match status" value="1"/>
</dbReference>
<dbReference type="NCBIfam" id="TIGR00089">
    <property type="entry name" value="MiaB/RimO family radical SAM methylthiotransferase"/>
    <property type="match status" value="1"/>
</dbReference>
<dbReference type="SUPFAM" id="SSF102114">
    <property type="entry name" value="Radical SAM enzymes"/>
    <property type="match status" value="1"/>
</dbReference>
<dbReference type="EnsemblMetazoa" id="GBRI012830-RA">
    <property type="protein sequence ID" value="GBRI012830-PA"/>
    <property type="gene ID" value="GBRI012830"/>
</dbReference>
<comment type="cofactor">
    <cofactor evidence="1">
        <name>[4Fe-4S] cluster</name>
        <dbReference type="ChEBI" id="CHEBI:49883"/>
    </cofactor>
</comment>
<evidence type="ECO:0000256" key="5">
    <source>
        <dbReference type="ARBA" id="ARBA00022723"/>
    </source>
</evidence>
<comment type="function">
    <text evidence="8">Potential regulator of CDK5 activity.</text>
</comment>
<dbReference type="Pfam" id="PF00919">
    <property type="entry name" value="UPF0004"/>
    <property type="match status" value="1"/>
</dbReference>
<dbReference type="Gene3D" id="3.40.50.12160">
    <property type="entry name" value="Methylthiotransferase, N-terminal domain"/>
    <property type="match status" value="1"/>
</dbReference>
<dbReference type="FunFam" id="3.40.50.12160:FF:000003">
    <property type="entry name" value="CDK5 regulatory subunit-associated protein 1"/>
    <property type="match status" value="1"/>
</dbReference>
<dbReference type="AlphaFoldDB" id="A0A1A9WB31"/>
<dbReference type="PANTHER" id="PTHR43020:SF2">
    <property type="entry name" value="MITOCHONDRIAL TRNA METHYLTHIOTRANSFERASE CDK5RAP1"/>
    <property type="match status" value="1"/>
</dbReference>
<feature type="domain" description="MTTase N-terminal" evidence="11">
    <location>
        <begin position="80"/>
        <end position="200"/>
    </location>
</feature>
<dbReference type="SFLD" id="SFLDF00273">
    <property type="entry name" value="(dimethylallyl)adenosine_tRNA"/>
    <property type="match status" value="1"/>
</dbReference>
<dbReference type="InterPro" id="IPR020612">
    <property type="entry name" value="Methylthiotransferase_CS"/>
</dbReference>
<evidence type="ECO:0000256" key="3">
    <source>
        <dbReference type="ARBA" id="ARBA00022485"/>
    </source>
</evidence>
<dbReference type="GO" id="GO:0005739">
    <property type="term" value="C:mitochondrion"/>
    <property type="evidence" value="ECO:0007669"/>
    <property type="project" value="TreeGrafter"/>
</dbReference>
<evidence type="ECO:0000259" key="10">
    <source>
        <dbReference type="PROSITE" id="PS50926"/>
    </source>
</evidence>
<keyword evidence="7" id="KW-0411">Iron-sulfur</keyword>
<organism evidence="13 14">
    <name type="scientific">Glossina brevipalpis</name>
    <dbReference type="NCBI Taxonomy" id="37001"/>
    <lineage>
        <taxon>Eukaryota</taxon>
        <taxon>Metazoa</taxon>
        <taxon>Ecdysozoa</taxon>
        <taxon>Arthropoda</taxon>
        <taxon>Hexapoda</taxon>
        <taxon>Insecta</taxon>
        <taxon>Pterygota</taxon>
        <taxon>Neoptera</taxon>
        <taxon>Endopterygota</taxon>
        <taxon>Diptera</taxon>
        <taxon>Brachycera</taxon>
        <taxon>Muscomorpha</taxon>
        <taxon>Hippoboscoidea</taxon>
        <taxon>Glossinidae</taxon>
        <taxon>Glossina</taxon>
    </lineage>
</organism>
<keyword evidence="6" id="KW-0408">Iron</keyword>
<evidence type="ECO:0000256" key="9">
    <source>
        <dbReference type="ARBA" id="ARBA00074452"/>
    </source>
</evidence>
<dbReference type="SFLD" id="SFLDS00029">
    <property type="entry name" value="Radical_SAM"/>
    <property type="match status" value="1"/>
</dbReference>
<evidence type="ECO:0000259" key="12">
    <source>
        <dbReference type="PROSITE" id="PS51918"/>
    </source>
</evidence>
<dbReference type="SFLD" id="SFLDG01061">
    <property type="entry name" value="methylthiotransferase"/>
    <property type="match status" value="1"/>
</dbReference>
<evidence type="ECO:0000256" key="6">
    <source>
        <dbReference type="ARBA" id="ARBA00023004"/>
    </source>
</evidence>
<dbReference type="InterPro" id="IPR007197">
    <property type="entry name" value="rSAM"/>
</dbReference>
<dbReference type="Pfam" id="PF01938">
    <property type="entry name" value="TRAM"/>
    <property type="match status" value="1"/>
</dbReference>
<evidence type="ECO:0000313" key="13">
    <source>
        <dbReference type="EnsemblMetazoa" id="GBRI012830-PA"/>
    </source>
</evidence>
<dbReference type="InterPro" id="IPR023404">
    <property type="entry name" value="rSAM_horseshoe"/>
</dbReference>
<dbReference type="CDD" id="cd01335">
    <property type="entry name" value="Radical_SAM"/>
    <property type="match status" value="1"/>
</dbReference>
<keyword evidence="5" id="KW-0479">Metal-binding</keyword>
<keyword evidence="14" id="KW-1185">Reference proteome</keyword>
<evidence type="ECO:0000256" key="2">
    <source>
        <dbReference type="ARBA" id="ARBA00009815"/>
    </source>
</evidence>
<dbReference type="PROSITE" id="PS51918">
    <property type="entry name" value="RADICAL_SAM"/>
    <property type="match status" value="1"/>
</dbReference>
<keyword evidence="4" id="KW-0949">S-adenosyl-L-methionine</keyword>
<dbReference type="VEuPathDB" id="VectorBase:GBRI012830"/>
<dbReference type="PROSITE" id="PS51449">
    <property type="entry name" value="MTTASE_N"/>
    <property type="match status" value="1"/>
</dbReference>
<dbReference type="Pfam" id="PF04055">
    <property type="entry name" value="Radical_SAM"/>
    <property type="match status" value="1"/>
</dbReference>
<accession>A0A1A9WB31</accession>
<dbReference type="PROSITE" id="PS50926">
    <property type="entry name" value="TRAM"/>
    <property type="match status" value="1"/>
</dbReference>
<dbReference type="GO" id="GO:0046872">
    <property type="term" value="F:metal ion binding"/>
    <property type="evidence" value="ECO:0007669"/>
    <property type="project" value="UniProtKB-KW"/>
</dbReference>
<dbReference type="GO" id="GO:0080090">
    <property type="term" value="P:regulation of primary metabolic process"/>
    <property type="evidence" value="ECO:0007669"/>
    <property type="project" value="UniProtKB-ARBA"/>
</dbReference>
<reference evidence="14" key="1">
    <citation type="submission" date="2014-03" db="EMBL/GenBank/DDBJ databases">
        <authorList>
            <person name="Aksoy S."/>
            <person name="Warren W."/>
            <person name="Wilson R.K."/>
        </authorList>
    </citation>
    <scope>NUCLEOTIDE SEQUENCE [LARGE SCALE GENOMIC DNA]</scope>
    <source>
        <strain evidence="14">IAEA</strain>
    </source>
</reference>
<dbReference type="Proteomes" id="UP000091820">
    <property type="component" value="Unassembled WGS sequence"/>
</dbReference>
<dbReference type="Gene3D" id="3.80.30.20">
    <property type="entry name" value="tm_1862 like domain"/>
    <property type="match status" value="1"/>
</dbReference>
<comment type="similarity">
    <text evidence="2">Belongs to the methylthiotransferase family. MiaB subfamily.</text>
</comment>
<name>A0A1A9WB31_9MUSC</name>
<dbReference type="STRING" id="37001.A0A1A9WB31"/>
<dbReference type="GO" id="GO:0051539">
    <property type="term" value="F:4 iron, 4 sulfur cluster binding"/>
    <property type="evidence" value="ECO:0007669"/>
    <property type="project" value="UniProtKB-KW"/>
</dbReference>
<dbReference type="InterPro" id="IPR005839">
    <property type="entry name" value="Methylthiotransferase"/>
</dbReference>
<proteinExistence type="inferred from homology"/>
<keyword evidence="3" id="KW-0004">4Fe-4S</keyword>
<dbReference type="GO" id="GO:0035597">
    <property type="term" value="F:tRNA-2-methylthio-N(6)-dimethylallyladenosine(37) synthase activity"/>
    <property type="evidence" value="ECO:0007669"/>
    <property type="project" value="TreeGrafter"/>
</dbReference>
<evidence type="ECO:0000313" key="14">
    <source>
        <dbReference type="Proteomes" id="UP000091820"/>
    </source>
</evidence>
<dbReference type="InterPro" id="IPR002792">
    <property type="entry name" value="TRAM_dom"/>
</dbReference>
<evidence type="ECO:0000256" key="8">
    <source>
        <dbReference type="ARBA" id="ARBA00053923"/>
    </source>
</evidence>